<dbReference type="EMBL" id="RKRE01000001">
    <property type="protein sequence ID" value="RPF49438.1"/>
    <property type="molecule type" value="Genomic_DNA"/>
</dbReference>
<keyword evidence="2" id="KW-0378">Hydrolase</keyword>
<dbReference type="InterPro" id="IPR001279">
    <property type="entry name" value="Metallo-B-lactamas"/>
</dbReference>
<keyword evidence="3" id="KW-1185">Reference proteome</keyword>
<organism evidence="2 3">
    <name type="scientific">Thermodesulfitimonas autotrophica</name>
    <dbReference type="NCBI Taxonomy" id="1894989"/>
    <lineage>
        <taxon>Bacteria</taxon>
        <taxon>Bacillati</taxon>
        <taxon>Bacillota</taxon>
        <taxon>Clostridia</taxon>
        <taxon>Thermoanaerobacterales</taxon>
        <taxon>Thermoanaerobacteraceae</taxon>
        <taxon>Thermodesulfitimonas</taxon>
    </lineage>
</organism>
<comment type="caution">
    <text evidence="2">The sequence shown here is derived from an EMBL/GenBank/DDBJ whole genome shotgun (WGS) entry which is preliminary data.</text>
</comment>
<feature type="domain" description="Metallo-beta-lactamase" evidence="1">
    <location>
        <begin position="282"/>
        <end position="514"/>
    </location>
</feature>
<dbReference type="Gene3D" id="3.60.15.10">
    <property type="entry name" value="Ribonuclease Z/Hydroxyacylglutathione hydrolase-like"/>
    <property type="match status" value="1"/>
</dbReference>
<evidence type="ECO:0000313" key="2">
    <source>
        <dbReference type="EMBL" id="RPF49438.1"/>
    </source>
</evidence>
<name>A0A3N5BIE4_9THEO</name>
<dbReference type="OrthoDB" id="9762152at2"/>
<dbReference type="SUPFAM" id="SSF55021">
    <property type="entry name" value="ACT-like"/>
    <property type="match status" value="1"/>
</dbReference>
<evidence type="ECO:0000259" key="1">
    <source>
        <dbReference type="SMART" id="SM00849"/>
    </source>
</evidence>
<dbReference type="InterPro" id="IPR045865">
    <property type="entry name" value="ACT-like_dom_sf"/>
</dbReference>
<dbReference type="SMART" id="SM00849">
    <property type="entry name" value="Lactamase_B"/>
    <property type="match status" value="1"/>
</dbReference>
<dbReference type="SUPFAM" id="SSF56281">
    <property type="entry name" value="Metallo-hydrolase/oxidoreductase"/>
    <property type="match status" value="1"/>
</dbReference>
<dbReference type="Pfam" id="PF00753">
    <property type="entry name" value="Lactamase_B"/>
    <property type="match status" value="1"/>
</dbReference>
<accession>A0A3N5BIE4</accession>
<dbReference type="GO" id="GO:0016787">
    <property type="term" value="F:hydrolase activity"/>
    <property type="evidence" value="ECO:0007669"/>
    <property type="project" value="UniProtKB-KW"/>
</dbReference>
<dbReference type="Proteomes" id="UP000282654">
    <property type="component" value="Unassembled WGS sequence"/>
</dbReference>
<dbReference type="InterPro" id="IPR036866">
    <property type="entry name" value="RibonucZ/Hydroxyglut_hydro"/>
</dbReference>
<evidence type="ECO:0000313" key="3">
    <source>
        <dbReference type="Proteomes" id="UP000282654"/>
    </source>
</evidence>
<gene>
    <name evidence="2" type="ORF">EDD75_0250</name>
</gene>
<protein>
    <submittedName>
        <fullName evidence="2">Glyoxylase-like metal-dependent hydrolase (Beta-lactamase superfamily II)</fullName>
    </submittedName>
</protein>
<reference evidence="2 3" key="1">
    <citation type="submission" date="2018-11" db="EMBL/GenBank/DDBJ databases">
        <title>Genomic Encyclopedia of Type Strains, Phase IV (KMG-IV): sequencing the most valuable type-strain genomes for metagenomic binning, comparative biology and taxonomic classification.</title>
        <authorList>
            <person name="Goeker M."/>
        </authorList>
    </citation>
    <scope>NUCLEOTIDE SEQUENCE [LARGE SCALE GENOMIC DNA]</scope>
    <source>
        <strain evidence="2 3">DSM 102936</strain>
    </source>
</reference>
<proteinExistence type="predicted"/>
<dbReference type="RefSeq" id="WP_123926874.1">
    <property type="nucleotide sequence ID" value="NZ_RKRE01000001.1"/>
</dbReference>
<dbReference type="AlphaFoldDB" id="A0A3N5BIE4"/>
<sequence length="528" mass="59615">MKNCRLYRAEEAQELLLKTVVYLEDKPGQLHAFASLLAEKGANITYFYYNRSENPNRVLLEATGPDKEGFKEICQVLEKEGLLDPPSSESALELSVLSPENVLKIQAHLPHRPGELARLAGLCRDYRANVIYMTYDENLSPTTVTVALATSAPQEVDDLLKALNRVGYCYSCVYEGASQSEVDEIIGLNLAERFFLRLKKLLGTEDLEQLRKVVLSSQRLCTSLTRFSQQAGRNLAAGQVFTNILAFAASARAYTGDRFSYRRLPPLPLGRVLFHLFRLPVGGNICLLEAPEEIVMIDGSYGIYYEDVKRMLRENDLEPERITRIYLSHADADHAGLSGYFAREFSTRVYLHPEARGVLEHENRAWGTNSPLLELNHYYTVLVNSFTGFAVPQNWEPLRAARRGELGGFLVIDDFTVGDLTFLVLESKGGHVRDQVFFASPEAGIIFTADYLLWVDSLRLEEKEFLNLPRFMMTSTNAVSSLFRQEMEELKDLVLALDEKLAAKKRGMIVVPGHGDYYPSRLLHPARK</sequence>